<dbReference type="GO" id="GO:0005737">
    <property type="term" value="C:cytoplasm"/>
    <property type="evidence" value="ECO:0007669"/>
    <property type="project" value="TreeGrafter"/>
</dbReference>
<evidence type="ECO:0000256" key="2">
    <source>
        <dbReference type="ARBA" id="ARBA00022527"/>
    </source>
</evidence>
<dbReference type="GO" id="GO:0005856">
    <property type="term" value="C:cytoskeleton"/>
    <property type="evidence" value="ECO:0007669"/>
    <property type="project" value="TreeGrafter"/>
</dbReference>
<accession>A0AAW0YLB2</accession>
<evidence type="ECO:0000256" key="7">
    <source>
        <dbReference type="SAM" id="MobiDB-lite"/>
    </source>
</evidence>
<sequence>MNYAMAIDMWSLGTLAAVLRCEDELFIDFITKCLTWDPDKRLKPQPALRHPWVLSGKKRYAPAPSREEKRPADRTGSLLNSPATSIRATGKTRSELAGPIGAKEKDKSKLLISPPTPLMARQGHHATTSSVPRVGQSMSSSRVAYHSSARTSSYSSTAKVSVG</sequence>
<feature type="compositionally biased region" description="Polar residues" evidence="7">
    <location>
        <begin position="77"/>
        <end position="87"/>
    </location>
</feature>
<dbReference type="GeneID" id="92181296"/>
<keyword evidence="6" id="KW-0067">ATP-binding</keyword>
<organism evidence="8 9">
    <name type="scientific">Kwoniella newhampshirensis</name>
    <dbReference type="NCBI Taxonomy" id="1651941"/>
    <lineage>
        <taxon>Eukaryota</taxon>
        <taxon>Fungi</taxon>
        <taxon>Dikarya</taxon>
        <taxon>Basidiomycota</taxon>
        <taxon>Agaricomycotina</taxon>
        <taxon>Tremellomycetes</taxon>
        <taxon>Tremellales</taxon>
        <taxon>Cryptococcaceae</taxon>
        <taxon>Kwoniella</taxon>
    </lineage>
</organism>
<keyword evidence="9" id="KW-1185">Reference proteome</keyword>
<protein>
    <recommendedName>
        <fullName evidence="10">Protein kinase domain-containing protein</fullName>
    </recommendedName>
</protein>
<dbReference type="GO" id="GO:0005524">
    <property type="term" value="F:ATP binding"/>
    <property type="evidence" value="ECO:0007669"/>
    <property type="project" value="UniProtKB-KW"/>
</dbReference>
<feature type="compositionally biased region" description="Low complexity" evidence="7">
    <location>
        <begin position="144"/>
        <end position="163"/>
    </location>
</feature>
<dbReference type="KEGG" id="kne:92181296"/>
<evidence type="ECO:0000256" key="3">
    <source>
        <dbReference type="ARBA" id="ARBA00022679"/>
    </source>
</evidence>
<proteinExistence type="inferred from homology"/>
<dbReference type="InterPro" id="IPR050494">
    <property type="entry name" value="Ser_Thr_dual-spec_kinase"/>
</dbReference>
<dbReference type="Gene3D" id="1.10.510.10">
    <property type="entry name" value="Transferase(Phosphotransferase) domain 1"/>
    <property type="match status" value="1"/>
</dbReference>
<comment type="similarity">
    <text evidence="1">Belongs to the protein kinase superfamily. CMGC Ser/Thr protein kinase family. MNB/DYRK subfamily.</text>
</comment>
<keyword evidence="4" id="KW-0547">Nucleotide-binding</keyword>
<evidence type="ECO:0000256" key="4">
    <source>
        <dbReference type="ARBA" id="ARBA00022741"/>
    </source>
</evidence>
<evidence type="ECO:0000256" key="1">
    <source>
        <dbReference type="ARBA" id="ARBA00008867"/>
    </source>
</evidence>
<dbReference type="RefSeq" id="XP_066802520.1">
    <property type="nucleotide sequence ID" value="XM_066947141.1"/>
</dbReference>
<evidence type="ECO:0000256" key="6">
    <source>
        <dbReference type="ARBA" id="ARBA00022840"/>
    </source>
</evidence>
<evidence type="ECO:0000313" key="9">
    <source>
        <dbReference type="Proteomes" id="UP001388673"/>
    </source>
</evidence>
<comment type="caution">
    <text evidence="8">The sequence shown here is derived from an EMBL/GenBank/DDBJ whole genome shotgun (WGS) entry which is preliminary data.</text>
</comment>
<dbReference type="InterPro" id="IPR011009">
    <property type="entry name" value="Kinase-like_dom_sf"/>
</dbReference>
<feature type="region of interest" description="Disordered" evidence="7">
    <location>
        <begin position="58"/>
        <end position="163"/>
    </location>
</feature>
<dbReference type="GO" id="GO:0004674">
    <property type="term" value="F:protein serine/threonine kinase activity"/>
    <property type="evidence" value="ECO:0007669"/>
    <property type="project" value="UniProtKB-KW"/>
</dbReference>
<evidence type="ECO:0008006" key="10">
    <source>
        <dbReference type="Google" id="ProtNLM"/>
    </source>
</evidence>
<evidence type="ECO:0000313" key="8">
    <source>
        <dbReference type="EMBL" id="KAK8853334.1"/>
    </source>
</evidence>
<keyword evidence="2" id="KW-0723">Serine/threonine-protein kinase</keyword>
<name>A0AAW0YLB2_9TREE</name>
<feature type="compositionally biased region" description="Polar residues" evidence="7">
    <location>
        <begin position="125"/>
        <end position="142"/>
    </location>
</feature>
<keyword evidence="3" id="KW-0808">Transferase</keyword>
<dbReference type="EMBL" id="JBCAWK010000007">
    <property type="protein sequence ID" value="KAK8853334.1"/>
    <property type="molecule type" value="Genomic_DNA"/>
</dbReference>
<dbReference type="Proteomes" id="UP001388673">
    <property type="component" value="Unassembled WGS sequence"/>
</dbReference>
<dbReference type="PANTHER" id="PTHR24058:SF22">
    <property type="entry name" value="DUAL SPECIFICITY TYROSINE-PHOSPHORYLATION-REGULATED KINASE 4"/>
    <property type="match status" value="1"/>
</dbReference>
<dbReference type="SUPFAM" id="SSF56112">
    <property type="entry name" value="Protein kinase-like (PK-like)"/>
    <property type="match status" value="1"/>
</dbReference>
<gene>
    <name evidence="8" type="ORF">IAR55_004038</name>
</gene>
<dbReference type="AlphaFoldDB" id="A0AAW0YLB2"/>
<dbReference type="PANTHER" id="PTHR24058">
    <property type="entry name" value="DUAL SPECIFICITY PROTEIN KINASE"/>
    <property type="match status" value="1"/>
</dbReference>
<reference evidence="8 9" key="1">
    <citation type="journal article" date="2024" name="bioRxiv">
        <title>Comparative genomics of Cryptococcus and Kwoniella reveals pathogenesis evolution and contrasting karyotype dynamics via intercentromeric recombination or chromosome fusion.</title>
        <authorList>
            <person name="Coelho M.A."/>
            <person name="David-Palma M."/>
            <person name="Shea T."/>
            <person name="Bowers K."/>
            <person name="McGinley-Smith S."/>
            <person name="Mohammad A.W."/>
            <person name="Gnirke A."/>
            <person name="Yurkov A.M."/>
            <person name="Nowrousian M."/>
            <person name="Sun S."/>
            <person name="Cuomo C.A."/>
            <person name="Heitman J."/>
        </authorList>
    </citation>
    <scope>NUCLEOTIDE SEQUENCE [LARGE SCALE GENOMIC DNA]</scope>
    <source>
        <strain evidence="8 9">CBS 13917</strain>
    </source>
</reference>
<keyword evidence="5" id="KW-0418">Kinase</keyword>
<evidence type="ECO:0000256" key="5">
    <source>
        <dbReference type="ARBA" id="ARBA00022777"/>
    </source>
</evidence>